<accession>A0ABN1L6V6</accession>
<sequence>MEFRQAKKTKPLLGISSFIIVLGFPLLSMLYNQTELGFLEVFEWGTIFGWFCIGTGLAIASLLKEKSQGFYILLPIITLALSVILMTFQLDA</sequence>
<comment type="caution">
    <text evidence="2">The sequence shown here is derived from an EMBL/GenBank/DDBJ whole genome shotgun (WGS) entry which is preliminary data.</text>
</comment>
<evidence type="ECO:0000313" key="2">
    <source>
        <dbReference type="EMBL" id="GAA0817127.1"/>
    </source>
</evidence>
<feature type="transmembrane region" description="Helical" evidence="1">
    <location>
        <begin position="44"/>
        <end position="63"/>
    </location>
</feature>
<reference evidence="2 3" key="1">
    <citation type="journal article" date="2019" name="Int. J. Syst. Evol. Microbiol.">
        <title>The Global Catalogue of Microorganisms (GCM) 10K type strain sequencing project: providing services to taxonomists for standard genome sequencing and annotation.</title>
        <authorList>
            <consortium name="The Broad Institute Genomics Platform"/>
            <consortium name="The Broad Institute Genome Sequencing Center for Infectious Disease"/>
            <person name="Wu L."/>
            <person name="Ma J."/>
        </authorList>
    </citation>
    <scope>NUCLEOTIDE SEQUENCE [LARGE SCALE GENOMIC DNA]</scope>
    <source>
        <strain evidence="2 3">JCM 15608</strain>
    </source>
</reference>
<name>A0ABN1L6V6_9GAMM</name>
<keyword evidence="1" id="KW-1133">Transmembrane helix</keyword>
<keyword evidence="3" id="KW-1185">Reference proteome</keyword>
<gene>
    <name evidence="2" type="ORF">GCM10009111_17940</name>
</gene>
<protein>
    <submittedName>
        <fullName evidence="2">Uncharacterized protein</fullName>
    </submittedName>
</protein>
<keyword evidence="1" id="KW-0472">Membrane</keyword>
<organism evidence="2 3">
    <name type="scientific">Colwellia asteriadis</name>
    <dbReference type="NCBI Taxonomy" id="517723"/>
    <lineage>
        <taxon>Bacteria</taxon>
        <taxon>Pseudomonadati</taxon>
        <taxon>Pseudomonadota</taxon>
        <taxon>Gammaproteobacteria</taxon>
        <taxon>Alteromonadales</taxon>
        <taxon>Colwelliaceae</taxon>
        <taxon>Colwellia</taxon>
    </lineage>
</organism>
<keyword evidence="1" id="KW-0812">Transmembrane</keyword>
<proteinExistence type="predicted"/>
<evidence type="ECO:0000313" key="3">
    <source>
        <dbReference type="Proteomes" id="UP001500021"/>
    </source>
</evidence>
<dbReference type="Proteomes" id="UP001500021">
    <property type="component" value="Unassembled WGS sequence"/>
</dbReference>
<feature type="transmembrane region" description="Helical" evidence="1">
    <location>
        <begin position="12"/>
        <end position="32"/>
    </location>
</feature>
<evidence type="ECO:0000256" key="1">
    <source>
        <dbReference type="SAM" id="Phobius"/>
    </source>
</evidence>
<feature type="transmembrane region" description="Helical" evidence="1">
    <location>
        <begin position="70"/>
        <end position="90"/>
    </location>
</feature>
<dbReference type="RefSeq" id="WP_343817100.1">
    <property type="nucleotide sequence ID" value="NZ_BAAAFA010000005.1"/>
</dbReference>
<dbReference type="EMBL" id="BAAAFA010000005">
    <property type="protein sequence ID" value="GAA0817127.1"/>
    <property type="molecule type" value="Genomic_DNA"/>
</dbReference>